<dbReference type="EMBL" id="LFNG01000019">
    <property type="protein sequence ID" value="KMQ70426.1"/>
    <property type="molecule type" value="Genomic_DNA"/>
</dbReference>
<dbReference type="PATRIC" id="fig|1304281.5.peg.2668"/>
<gene>
    <name evidence="1" type="ORF">ACM44_12370</name>
</gene>
<comment type="caution">
    <text evidence="1">The sequence shown here is derived from an EMBL/GenBank/DDBJ whole genome shotgun (WGS) entry which is preliminary data.</text>
</comment>
<proteinExistence type="predicted"/>
<accession>A0A0J7IX67</accession>
<dbReference type="STRING" id="1304281.ACM44_12370"/>
<evidence type="ECO:0000313" key="1">
    <source>
        <dbReference type="EMBL" id="KMQ70426.1"/>
    </source>
</evidence>
<protein>
    <submittedName>
        <fullName evidence="1">Uncharacterized protein</fullName>
    </submittedName>
</protein>
<dbReference type="Proteomes" id="UP000035900">
    <property type="component" value="Unassembled WGS sequence"/>
</dbReference>
<sequence length="302" mass="35581">MKKFLLKIILFSILSAAGLSLILIKYGAYVDYFYEKFTVPEQSSMILGDSRSMQGIQPQIINHELKDSGYALPMFNYSFTVAQINYGKPLTESVKRKLKSTKNGLFILTVNPWLFTEREGDDLKNGIYSEKNVPPNNMHFVNVNPNFEYFIRNFRYFHFRTIIRQTAKLHKDGWMEESNLPKDEQTLSEWKDQQVVLYNDFSKKWKISFQRIKDMEDLIGFLQSNGRVIVVRMPVDKKILMVENDFWQNFDKEMNFVALRNKVKYFNFSKSNKYQTYDGNHIDKYGGVVFTKELCDSIRATN</sequence>
<keyword evidence="2" id="KW-1185">Reference proteome</keyword>
<dbReference type="RefSeq" id="WP_048500363.1">
    <property type="nucleotide sequence ID" value="NZ_LFNG01000019.1"/>
</dbReference>
<dbReference type="AlphaFoldDB" id="A0A0J7IX67"/>
<reference evidence="1 2" key="1">
    <citation type="journal article" date="2004" name="Int. J. Syst. Evol. Microbiol.">
        <title>Kaistella koreensis gen. nov., sp. nov., a novel member of the Chryseobacterium-Bergeyella-Riemerella branch.</title>
        <authorList>
            <person name="Kim M.K."/>
            <person name="Im W.T."/>
            <person name="Shin Y.K."/>
            <person name="Lim J.H."/>
            <person name="Kim S.H."/>
            <person name="Lee B.C."/>
            <person name="Park M.Y."/>
            <person name="Lee K.Y."/>
            <person name="Lee S.T."/>
        </authorList>
    </citation>
    <scope>NUCLEOTIDE SEQUENCE [LARGE SCALE GENOMIC DNA]</scope>
    <source>
        <strain evidence="1 2">CCUG 49689</strain>
    </source>
</reference>
<dbReference type="OrthoDB" id="1433719at2"/>
<evidence type="ECO:0000313" key="2">
    <source>
        <dbReference type="Proteomes" id="UP000035900"/>
    </source>
</evidence>
<name>A0A0J7IX67_9FLAO</name>
<organism evidence="1 2">
    <name type="scientific">Chryseobacterium koreense CCUG 49689</name>
    <dbReference type="NCBI Taxonomy" id="1304281"/>
    <lineage>
        <taxon>Bacteria</taxon>
        <taxon>Pseudomonadati</taxon>
        <taxon>Bacteroidota</taxon>
        <taxon>Flavobacteriia</taxon>
        <taxon>Flavobacteriales</taxon>
        <taxon>Weeksellaceae</taxon>
        <taxon>Chryseobacterium group</taxon>
        <taxon>Chryseobacterium</taxon>
    </lineage>
</organism>